<dbReference type="Gene3D" id="1.25.40.10">
    <property type="entry name" value="Tetratricopeptide repeat domain"/>
    <property type="match status" value="1"/>
</dbReference>
<dbReference type="InterPro" id="IPR011990">
    <property type="entry name" value="TPR-like_helical_dom_sf"/>
</dbReference>
<gene>
    <name evidence="1" type="ORF">QNI19_19380</name>
</gene>
<sequence length="279" mass="33785">MPAYLRSIEYRFESPQFPSQLRMHLIGYLGHVYEYYFTRLRTTENIFRLIVWFVDEEKDKKVPYNIGYVGSVYQSLCIDDMNGLDDRMYQWYFLDRFQDAILYTAQLYNWPTDNFVSAYQRIVDNNFEFRDYWGKVYKSPDKQWKARIYFEHGWQRGTYVRFENTKTAQVFVYRFEASGWIALCKGIDKCFWKSNELFCVYFHNQRDYWDITVNGQVEFHYPTAENGQAHGQYNLGKLYMEGDMLDKDLTKAKYWIEKAASQNFGRAVWLLEKWDSMST</sequence>
<dbReference type="RefSeq" id="WP_313998864.1">
    <property type="nucleotide sequence ID" value="NZ_JASJOT010000013.1"/>
</dbReference>
<proteinExistence type="predicted"/>
<organism evidence="1 2">
    <name type="scientific">Xanthocytophaga flava</name>
    <dbReference type="NCBI Taxonomy" id="3048013"/>
    <lineage>
        <taxon>Bacteria</taxon>
        <taxon>Pseudomonadati</taxon>
        <taxon>Bacteroidota</taxon>
        <taxon>Cytophagia</taxon>
        <taxon>Cytophagales</taxon>
        <taxon>Rhodocytophagaceae</taxon>
        <taxon>Xanthocytophaga</taxon>
    </lineage>
</organism>
<dbReference type="EMBL" id="JASJOT010000013">
    <property type="protein sequence ID" value="MDJ1495110.1"/>
    <property type="molecule type" value="Genomic_DNA"/>
</dbReference>
<protein>
    <submittedName>
        <fullName evidence="1">SEL1-like repeat protein</fullName>
    </submittedName>
</protein>
<evidence type="ECO:0000313" key="2">
    <source>
        <dbReference type="Proteomes" id="UP001228581"/>
    </source>
</evidence>
<dbReference type="SUPFAM" id="SSF81901">
    <property type="entry name" value="HCP-like"/>
    <property type="match status" value="1"/>
</dbReference>
<evidence type="ECO:0000313" key="1">
    <source>
        <dbReference type="EMBL" id="MDJ1495110.1"/>
    </source>
</evidence>
<reference evidence="1 2" key="1">
    <citation type="submission" date="2023-05" db="EMBL/GenBank/DDBJ databases">
        <authorList>
            <person name="Zhang X."/>
        </authorList>
    </citation>
    <scope>NUCLEOTIDE SEQUENCE [LARGE SCALE GENOMIC DNA]</scope>
    <source>
        <strain evidence="1 2">DM2B3-1</strain>
    </source>
</reference>
<name>A0ABT7CQ72_9BACT</name>
<dbReference type="Proteomes" id="UP001228581">
    <property type="component" value="Unassembled WGS sequence"/>
</dbReference>
<dbReference type="Pfam" id="PF08238">
    <property type="entry name" value="Sel1"/>
    <property type="match status" value="1"/>
</dbReference>
<comment type="caution">
    <text evidence="1">The sequence shown here is derived from an EMBL/GenBank/DDBJ whole genome shotgun (WGS) entry which is preliminary data.</text>
</comment>
<dbReference type="SMART" id="SM00671">
    <property type="entry name" value="SEL1"/>
    <property type="match status" value="1"/>
</dbReference>
<dbReference type="InterPro" id="IPR006597">
    <property type="entry name" value="Sel1-like"/>
</dbReference>
<keyword evidence="2" id="KW-1185">Reference proteome</keyword>
<accession>A0ABT7CQ72</accession>